<evidence type="ECO:0000256" key="2">
    <source>
        <dbReference type="ARBA" id="ARBA00023172"/>
    </source>
</evidence>
<dbReference type="AlphaFoldDB" id="A0A381P6Y4"/>
<name>A0A381P6Y4_9ZZZZ</name>
<reference evidence="3" key="1">
    <citation type="submission" date="2018-05" db="EMBL/GenBank/DDBJ databases">
        <authorList>
            <person name="Lanie J.A."/>
            <person name="Ng W.-L."/>
            <person name="Kazmierczak K.M."/>
            <person name="Andrzejewski T.M."/>
            <person name="Davidsen T.M."/>
            <person name="Wayne K.J."/>
            <person name="Tettelin H."/>
            <person name="Glass J.I."/>
            <person name="Rusch D."/>
            <person name="Podicherti R."/>
            <person name="Tsui H.-C.T."/>
            <person name="Winkler M.E."/>
        </authorList>
    </citation>
    <scope>NUCLEOTIDE SEQUENCE</scope>
</reference>
<dbReference type="GO" id="GO:0006310">
    <property type="term" value="P:DNA recombination"/>
    <property type="evidence" value="ECO:0007669"/>
    <property type="project" value="UniProtKB-KW"/>
</dbReference>
<evidence type="ECO:0000313" key="3">
    <source>
        <dbReference type="EMBL" id="SUZ62640.1"/>
    </source>
</evidence>
<organism evidence="3">
    <name type="scientific">marine metagenome</name>
    <dbReference type="NCBI Taxonomy" id="408172"/>
    <lineage>
        <taxon>unclassified sequences</taxon>
        <taxon>metagenomes</taxon>
        <taxon>ecological metagenomes</taxon>
    </lineage>
</organism>
<sequence length="391" mass="43750">MSNLLTVAISLGVLLAIGLVLQNLIRSQFERARTTAAESDATLRQELGQNMATSTDTLVTTIKAQLDTMGTQQSRLLTEMREGNEKKLDQMRETVDEKLQGTLEKRLGEAFETVRKSIDSVSQGLGEMKQLAEDVGDFKRVLTNVKSRGTWGEVQLQALLEDILTPAQYEKNVKTVPGSTAFVEFAIRLPGRDDQDQVWLPVDSKFPQEDYRRLQDAQDRADPDAAEEAAKALERTIIESAKDIREKYIAPPHTTDIGILFLPTEGLYAEALRRPKVVDELQRHRITLAGPSTISALLSSLRMGFHTLAIEKRSSEVWEVLGAVRTEFSKFGSVLATLKNQLATAQNTIEKTGTRTRAMERQLRSVEEIPEDRAREILDLTDDEDDLPIED</sequence>
<dbReference type="PANTHER" id="PTHR30563">
    <property type="entry name" value="DNA RECOMBINATION PROTEIN RMUC"/>
    <property type="match status" value="1"/>
</dbReference>
<dbReference type="Pfam" id="PF02646">
    <property type="entry name" value="RmuC"/>
    <property type="match status" value="1"/>
</dbReference>
<dbReference type="EMBL" id="UINC01000883">
    <property type="protein sequence ID" value="SUZ62640.1"/>
    <property type="molecule type" value="Genomic_DNA"/>
</dbReference>
<keyword evidence="1" id="KW-0175">Coiled coil</keyword>
<dbReference type="InterPro" id="IPR003798">
    <property type="entry name" value="DNA_recombination_RmuC"/>
</dbReference>
<accession>A0A381P6Y4</accession>
<proteinExistence type="predicted"/>
<dbReference type="PANTHER" id="PTHR30563:SF0">
    <property type="entry name" value="DNA RECOMBINATION PROTEIN RMUC"/>
    <property type="match status" value="1"/>
</dbReference>
<keyword evidence="2" id="KW-0233">DNA recombination</keyword>
<evidence type="ECO:0008006" key="4">
    <source>
        <dbReference type="Google" id="ProtNLM"/>
    </source>
</evidence>
<gene>
    <name evidence="3" type="ORF">METZ01_LOCUS15494</name>
</gene>
<evidence type="ECO:0000256" key="1">
    <source>
        <dbReference type="ARBA" id="ARBA00023054"/>
    </source>
</evidence>
<protein>
    <recommendedName>
        <fullName evidence="4">DNA recombination protein RmuC</fullName>
    </recommendedName>
</protein>